<evidence type="ECO:0000256" key="6">
    <source>
        <dbReference type="ARBA" id="ARBA00023295"/>
    </source>
</evidence>
<dbReference type="Gene3D" id="1.50.10.10">
    <property type="match status" value="1"/>
</dbReference>
<evidence type="ECO:0000313" key="9">
    <source>
        <dbReference type="WBParaSite" id="maker-PairedContig_171-snap-gene-0.7-mRNA-1"/>
    </source>
</evidence>
<comment type="similarity">
    <text evidence="2 7">Belongs to the glycosyl hydrolase 37 family.</text>
</comment>
<keyword evidence="8" id="KW-0472">Membrane</keyword>
<evidence type="ECO:0000256" key="3">
    <source>
        <dbReference type="ARBA" id="ARBA00012757"/>
    </source>
</evidence>
<dbReference type="InterPro" id="IPR012341">
    <property type="entry name" value="6hp_glycosidase-like_sf"/>
</dbReference>
<dbReference type="PRINTS" id="PR00744">
    <property type="entry name" value="GLHYDRLASE37"/>
</dbReference>
<dbReference type="InterPro" id="IPR001661">
    <property type="entry name" value="Glyco_hydro_37"/>
</dbReference>
<evidence type="ECO:0000256" key="4">
    <source>
        <dbReference type="ARBA" id="ARBA00019905"/>
    </source>
</evidence>
<keyword evidence="5 7" id="KW-0378">Hydrolase</keyword>
<dbReference type="GO" id="GO:0005993">
    <property type="term" value="P:trehalose catabolic process"/>
    <property type="evidence" value="ECO:0007669"/>
    <property type="project" value="TreeGrafter"/>
</dbReference>
<sequence length="843" mass="98713">MHEFPKQIDVILDLRLLSNIPYVTIHPDNKSCNLVHFFHRTDRLVKQQQCLMEKQKLIRNVLLVLLSLIIIATITYKYHRTFMIKLAAIKEEYHLKEGWFKNMIEYGKDEILLMKEKLNLIDENKLQMIPLMKQHIAAVDFIQTALLAFKALYKHEIHGTCNMDMDMINITTTSVIRDNSDKMMDDIIHEKPIISENVKGGSSSDSSTDNGIKITIDPNSDKYIGIPSDEDVISNVIEIPEWACNEKHSANYIIYCQGELLHAVMMLNIFKDSKTFVDKPLKRDPTEIASDFKKKFPRDITVNDREAVRQFIDENFDEEGHELEKCELVDWEEQPEKLLSITDAQLRQFALNVNLIWKSLCRTIKKEIMKYPERHSLLYVPYEFIVPGGRFREFYYWDTYWVIKGLLASGMQETSRRIILNFEYLVKTIGFIPNGGRVYYLRRSQPPLFIPMVYEYYMATEDDEFLRSIMNTMEMEFNFWKTSRMINVTINKRNHSVFYYRADSNVPRPESYREDYQTAERVDRQRRRKLWRDIASAAESGWDFSSRWFQNRKSMDTIVTSDIIPVDLNAFMYWNMKILAHLQGEIGNLTRRDELNRERSNFVDTFEAVFFDTREGAWFDLNLKTGEHYDDAYPSLAVPLFTECYHMLNSAMVADVLETLQRKGLLQFPGGIPASLMKGTNQQWDYPNGWAPINHMIIEGLRKKSNNPMQQRAFEIANKWINRNYALYQKDHKMWEKYDVAKEYVRAAKGGEYENQYGFGWTNGVVLDLLVTFNKRAIVKPTGGVTDVHGTGRANISGTNRTLLTRYLGTGKPFDFLWWFTKRILVRALINFLKCKSPGSSGS</sequence>
<evidence type="ECO:0000256" key="8">
    <source>
        <dbReference type="SAM" id="Phobius"/>
    </source>
</evidence>
<dbReference type="EC" id="3.2.1.28" evidence="3 7"/>
<keyword evidence="8" id="KW-0812">Transmembrane</keyword>
<dbReference type="InterPro" id="IPR018232">
    <property type="entry name" value="Glyco_hydro_37_CS"/>
</dbReference>
<proteinExistence type="inferred from homology"/>
<dbReference type="STRING" id="6293.A0A1I8EEL2"/>
<feature type="transmembrane region" description="Helical" evidence="8">
    <location>
        <begin position="57"/>
        <end position="76"/>
    </location>
</feature>
<organism evidence="9">
    <name type="scientific">Wuchereria bancrofti</name>
    <dbReference type="NCBI Taxonomy" id="6293"/>
    <lineage>
        <taxon>Eukaryota</taxon>
        <taxon>Metazoa</taxon>
        <taxon>Ecdysozoa</taxon>
        <taxon>Nematoda</taxon>
        <taxon>Chromadorea</taxon>
        <taxon>Rhabditida</taxon>
        <taxon>Spirurina</taxon>
        <taxon>Spiruromorpha</taxon>
        <taxon>Filarioidea</taxon>
        <taxon>Onchocercidae</taxon>
        <taxon>Wuchereria</taxon>
    </lineage>
</organism>
<evidence type="ECO:0000256" key="2">
    <source>
        <dbReference type="ARBA" id="ARBA00005615"/>
    </source>
</evidence>
<protein>
    <recommendedName>
        <fullName evidence="4 7">Trehalase</fullName>
        <ecNumber evidence="3 7">3.2.1.28</ecNumber>
    </recommendedName>
    <alternativeName>
        <fullName evidence="7">Alpha-trehalose glucohydrolase</fullName>
    </alternativeName>
</protein>
<accession>A0A1I8EEL2</accession>
<comment type="catalytic activity">
    <reaction evidence="1 7">
        <text>alpha,alpha-trehalose + H2O = alpha-D-glucose + beta-D-glucose</text>
        <dbReference type="Rhea" id="RHEA:32675"/>
        <dbReference type="ChEBI" id="CHEBI:15377"/>
        <dbReference type="ChEBI" id="CHEBI:15903"/>
        <dbReference type="ChEBI" id="CHEBI:16551"/>
        <dbReference type="ChEBI" id="CHEBI:17925"/>
        <dbReference type="EC" id="3.2.1.28"/>
    </reaction>
</comment>
<dbReference type="PANTHER" id="PTHR23403:SF1">
    <property type="entry name" value="TREHALASE"/>
    <property type="match status" value="1"/>
</dbReference>
<keyword evidence="8" id="KW-1133">Transmembrane helix</keyword>
<dbReference type="PANTHER" id="PTHR23403">
    <property type="entry name" value="TREHALASE"/>
    <property type="match status" value="1"/>
</dbReference>
<dbReference type="PROSITE" id="PS00927">
    <property type="entry name" value="TREHALASE_1"/>
    <property type="match status" value="1"/>
</dbReference>
<dbReference type="SUPFAM" id="SSF48208">
    <property type="entry name" value="Six-hairpin glycosidases"/>
    <property type="match status" value="1"/>
</dbReference>
<dbReference type="WBParaSite" id="maker-PairedContig_171-snap-gene-0.7-mRNA-1">
    <property type="protein sequence ID" value="maker-PairedContig_171-snap-gene-0.7-mRNA-1"/>
    <property type="gene ID" value="maker-PairedContig_171-snap-gene-0.7"/>
</dbReference>
<name>A0A1I8EEL2_WUCBA</name>
<dbReference type="GO" id="GO:0004555">
    <property type="term" value="F:alpha,alpha-trehalase activity"/>
    <property type="evidence" value="ECO:0007669"/>
    <property type="project" value="UniProtKB-EC"/>
</dbReference>
<evidence type="ECO:0000256" key="1">
    <source>
        <dbReference type="ARBA" id="ARBA00001576"/>
    </source>
</evidence>
<reference evidence="9" key="1">
    <citation type="submission" date="2016-11" db="UniProtKB">
        <authorList>
            <consortium name="WormBaseParasite"/>
        </authorList>
    </citation>
    <scope>IDENTIFICATION</scope>
    <source>
        <strain evidence="9">pt0022</strain>
    </source>
</reference>
<evidence type="ECO:0000256" key="7">
    <source>
        <dbReference type="RuleBase" id="RU361180"/>
    </source>
</evidence>
<evidence type="ECO:0000256" key="5">
    <source>
        <dbReference type="ARBA" id="ARBA00022801"/>
    </source>
</evidence>
<dbReference type="PROSITE" id="PS00928">
    <property type="entry name" value="TREHALASE_2"/>
    <property type="match status" value="1"/>
</dbReference>
<keyword evidence="6 7" id="KW-0326">Glycosidase</keyword>
<dbReference type="AlphaFoldDB" id="A0A1I8EEL2"/>
<dbReference type="InterPro" id="IPR008928">
    <property type="entry name" value="6-hairpin_glycosidase_sf"/>
</dbReference>
<dbReference type="Pfam" id="PF01204">
    <property type="entry name" value="Trehalase"/>
    <property type="match status" value="1"/>
</dbReference>